<evidence type="ECO:0000313" key="1">
    <source>
        <dbReference type="EMBL" id="KKN47878.1"/>
    </source>
</evidence>
<dbReference type="EMBL" id="LAZR01001252">
    <property type="protein sequence ID" value="KKN47878.1"/>
    <property type="molecule type" value="Genomic_DNA"/>
</dbReference>
<reference evidence="1" key="1">
    <citation type="journal article" date="2015" name="Nature">
        <title>Complex archaea that bridge the gap between prokaryotes and eukaryotes.</title>
        <authorList>
            <person name="Spang A."/>
            <person name="Saw J.H."/>
            <person name="Jorgensen S.L."/>
            <person name="Zaremba-Niedzwiedzka K."/>
            <person name="Martijn J."/>
            <person name="Lind A.E."/>
            <person name="van Eijk R."/>
            <person name="Schleper C."/>
            <person name="Guy L."/>
            <person name="Ettema T.J."/>
        </authorList>
    </citation>
    <scope>NUCLEOTIDE SEQUENCE</scope>
</reference>
<name>A0A0F9U2M4_9ZZZZ</name>
<comment type="caution">
    <text evidence="1">The sequence shown here is derived from an EMBL/GenBank/DDBJ whole genome shotgun (WGS) entry which is preliminary data.</text>
</comment>
<protein>
    <submittedName>
        <fullName evidence="1">Uncharacterized protein</fullName>
    </submittedName>
</protein>
<sequence length="261" mass="30447">MGQFGFKTYESDYIEDLLIDYGLIKDFRKGGPLTIDEVRKILNSEENKEVYLGIVSFLIDEWESPDELIPVVCLEAALKYAEGLLSNYSYASSWLDDWNYRIEELEEEIKAIVKILNPSVIFDFSKYETVNQDSFFDLNNWEKFNENDKFSLINFLSINPNRKTINILKKEISKYRGKSEGDATSRLVLAALALSQLEGEDAIDIILENSYDLIDSLIEERVEEYLKIRLRHTTNSQLRKKIEEKIEDLHQEETNINPSFK</sequence>
<proteinExistence type="predicted"/>
<dbReference type="AlphaFoldDB" id="A0A0F9U2M4"/>
<organism evidence="1">
    <name type="scientific">marine sediment metagenome</name>
    <dbReference type="NCBI Taxonomy" id="412755"/>
    <lineage>
        <taxon>unclassified sequences</taxon>
        <taxon>metagenomes</taxon>
        <taxon>ecological metagenomes</taxon>
    </lineage>
</organism>
<gene>
    <name evidence="1" type="ORF">LCGC14_0658560</name>
</gene>
<accession>A0A0F9U2M4</accession>